<keyword evidence="1" id="KW-1133">Transmembrane helix</keyword>
<evidence type="ECO:0000256" key="1">
    <source>
        <dbReference type="SAM" id="Phobius"/>
    </source>
</evidence>
<dbReference type="CTD" id="28661655"/>
<sequence length="151" mass="17367">MTIPSKILASKPPDAQKEIKIQMPVKTNPVYRARTNTFPLFFGLHYQHRSTFRLICDILYLAIYAHLLECIAVYAINYMYPNLLWETFGYTIPRILQILLVFHSIPVIGSLSRTVFGCRMSVFFTNRFHNETVTGTATFLFSVAYMIASTS</sequence>
<reference evidence="2 3" key="1">
    <citation type="journal article" date="1998" name="Science">
        <title>Genome sequence of the nematode C. elegans: a platform for investigating biology.</title>
        <authorList>
            <consortium name="The C. elegans sequencing consortium"/>
            <person name="Sulson J.E."/>
            <person name="Waterston R."/>
        </authorList>
    </citation>
    <scope>NUCLEOTIDE SEQUENCE [LARGE SCALE GENOMIC DNA]</scope>
    <source>
        <strain evidence="2 3">Bristol N2</strain>
    </source>
</reference>
<evidence type="ECO:0000313" key="3">
    <source>
        <dbReference type="Proteomes" id="UP000001940"/>
    </source>
</evidence>
<keyword evidence="2" id="KW-0675">Receptor</keyword>
<dbReference type="RefSeq" id="NP_001317782.1">
    <property type="nucleotide sequence ID" value="NM_001330965.1"/>
</dbReference>
<dbReference type="EMBL" id="BX284603">
    <property type="protein sequence ID" value="SAP35537.1"/>
    <property type="molecule type" value="Genomic_DNA"/>
</dbReference>
<feature type="transmembrane region" description="Helical" evidence="1">
    <location>
        <begin position="95"/>
        <end position="116"/>
    </location>
</feature>
<accession>A0A168H2J4</accession>
<organism evidence="2 3">
    <name type="scientific">Caenorhabditis elegans</name>
    <dbReference type="NCBI Taxonomy" id="6239"/>
    <lineage>
        <taxon>Eukaryota</taxon>
        <taxon>Metazoa</taxon>
        <taxon>Ecdysozoa</taxon>
        <taxon>Nematoda</taxon>
        <taxon>Chromadorea</taxon>
        <taxon>Rhabditida</taxon>
        <taxon>Rhabditina</taxon>
        <taxon>Rhabditomorpha</taxon>
        <taxon>Rhabditoidea</taxon>
        <taxon>Rhabditidae</taxon>
        <taxon>Peloderinae</taxon>
        <taxon>Caenorhabditis</taxon>
    </lineage>
</organism>
<evidence type="ECO:0000313" key="2">
    <source>
        <dbReference type="EMBL" id="SAP35537.1"/>
    </source>
</evidence>
<dbReference type="InParanoid" id="A0A168H2J4"/>
<dbReference type="Proteomes" id="UP000001940">
    <property type="component" value="Chromosome III"/>
</dbReference>
<protein>
    <submittedName>
        <fullName evidence="2">Serpentine receptor class gamma</fullName>
    </submittedName>
</protein>
<dbReference type="AlphaFoldDB" id="A0A168H2J4"/>
<keyword evidence="1" id="KW-0812">Transmembrane</keyword>
<dbReference type="GeneID" id="28661655"/>
<name>A0A168H2J4_CAEEL</name>
<proteinExistence type="predicted"/>
<feature type="transmembrane region" description="Helical" evidence="1">
    <location>
        <begin position="58"/>
        <end position="80"/>
    </location>
</feature>
<keyword evidence="1" id="KW-0472">Membrane</keyword>
<gene>
    <name evidence="2" type="ORF">CELE_T16G12.12</name>
    <name evidence="2 4" type="ORF">T16G12.12</name>
</gene>
<dbReference type="AGR" id="WB:WBGene00269433"/>
<dbReference type="KEGG" id="cel:CELE_T16G12.12"/>
<keyword evidence="3" id="KW-1185">Reference proteome</keyword>
<dbReference type="WormBase" id="T16G12.12">
    <property type="protein sequence ID" value="CE51564"/>
    <property type="gene ID" value="WBGene00269433"/>
</dbReference>
<dbReference type="Bgee" id="WBGene00269433">
    <property type="expression patterns" value="Expressed in adult organism and 3 other cell types or tissues"/>
</dbReference>
<evidence type="ECO:0000313" key="4">
    <source>
        <dbReference type="WormBase" id="T16G12.12"/>
    </source>
</evidence>